<dbReference type="Proteomes" id="UP000569914">
    <property type="component" value="Unassembled WGS sequence"/>
</dbReference>
<comment type="caution">
    <text evidence="3">The sequence shown here is derived from an EMBL/GenBank/DDBJ whole genome shotgun (WGS) entry which is preliminary data.</text>
</comment>
<feature type="signal peptide" evidence="2">
    <location>
        <begin position="1"/>
        <end position="22"/>
    </location>
</feature>
<evidence type="ECO:0000313" key="3">
    <source>
        <dbReference type="EMBL" id="NYE69619.1"/>
    </source>
</evidence>
<evidence type="ECO:0000256" key="2">
    <source>
        <dbReference type="SAM" id="SignalP"/>
    </source>
</evidence>
<dbReference type="PROSITE" id="PS51257">
    <property type="entry name" value="PROKAR_LIPOPROTEIN"/>
    <property type="match status" value="1"/>
</dbReference>
<keyword evidence="2" id="KW-0732">Signal</keyword>
<dbReference type="EMBL" id="JACCBU010000001">
    <property type="protein sequence ID" value="NYE69619.1"/>
    <property type="molecule type" value="Genomic_DNA"/>
</dbReference>
<feature type="compositionally biased region" description="Low complexity" evidence="1">
    <location>
        <begin position="32"/>
        <end position="74"/>
    </location>
</feature>
<organism evidence="3 4">
    <name type="scientific">Microlunatus parietis</name>
    <dbReference type="NCBI Taxonomy" id="682979"/>
    <lineage>
        <taxon>Bacteria</taxon>
        <taxon>Bacillati</taxon>
        <taxon>Actinomycetota</taxon>
        <taxon>Actinomycetes</taxon>
        <taxon>Propionibacteriales</taxon>
        <taxon>Propionibacteriaceae</taxon>
        <taxon>Microlunatus</taxon>
    </lineage>
</organism>
<accession>A0A7Y9I4A8</accession>
<keyword evidence="4" id="KW-1185">Reference proteome</keyword>
<name>A0A7Y9I4A8_9ACTN</name>
<feature type="region of interest" description="Disordered" evidence="1">
    <location>
        <begin position="22"/>
        <end position="80"/>
    </location>
</feature>
<evidence type="ECO:0000256" key="1">
    <source>
        <dbReference type="SAM" id="MobiDB-lite"/>
    </source>
</evidence>
<protein>
    <submittedName>
        <fullName evidence="3">Cytoskeletal protein RodZ</fullName>
    </submittedName>
</protein>
<dbReference type="AlphaFoldDB" id="A0A7Y9I4A8"/>
<evidence type="ECO:0000313" key="4">
    <source>
        <dbReference type="Proteomes" id="UP000569914"/>
    </source>
</evidence>
<dbReference type="RefSeq" id="WP_179748513.1">
    <property type="nucleotide sequence ID" value="NZ_JACCBU010000001.1"/>
</dbReference>
<proteinExistence type="predicted"/>
<sequence>MTLRRWSILVALAAALFTAACTGGTPTETEDSSVPSAPASSAAPSPSGPSSEAPSGPATSAAPSESPESSAPAGTEQTSEDGVFSWTMPCAAPQSQEITGNDMDELGIESTVAYTCGRLGDARITGAMTATLKQEPSAAEAKQLAEYVIGELAGSKPKLTDAELAGHPGWSAEVERGGRKIGLQAVWSGTAMALFFTTPPDDLPALLTTVQVKG</sequence>
<feature type="chain" id="PRO_5039152651" evidence="2">
    <location>
        <begin position="23"/>
        <end position="214"/>
    </location>
</feature>
<reference evidence="3 4" key="1">
    <citation type="submission" date="2020-07" db="EMBL/GenBank/DDBJ databases">
        <title>Sequencing the genomes of 1000 actinobacteria strains.</title>
        <authorList>
            <person name="Klenk H.-P."/>
        </authorList>
    </citation>
    <scope>NUCLEOTIDE SEQUENCE [LARGE SCALE GENOMIC DNA]</scope>
    <source>
        <strain evidence="3 4">DSM 22083</strain>
    </source>
</reference>
<gene>
    <name evidence="3" type="ORF">BKA15_000948</name>
</gene>